<evidence type="ECO:0000313" key="2">
    <source>
        <dbReference type="EMBL" id="GAG74165.1"/>
    </source>
</evidence>
<reference evidence="2" key="1">
    <citation type="journal article" date="2014" name="Front. Microbiol.">
        <title>High frequency of phylogenetically diverse reductive dehalogenase-homologous genes in deep subseafloor sedimentary metagenomes.</title>
        <authorList>
            <person name="Kawai M."/>
            <person name="Futagami T."/>
            <person name="Toyoda A."/>
            <person name="Takaki Y."/>
            <person name="Nishi S."/>
            <person name="Hori S."/>
            <person name="Arai W."/>
            <person name="Tsubouchi T."/>
            <person name="Morono Y."/>
            <person name="Uchiyama I."/>
            <person name="Ito T."/>
            <person name="Fujiyama A."/>
            <person name="Inagaki F."/>
            <person name="Takami H."/>
        </authorList>
    </citation>
    <scope>NUCLEOTIDE SEQUENCE</scope>
    <source>
        <strain evidence="2">Expedition CK06-06</strain>
    </source>
</reference>
<feature type="non-terminal residue" evidence="2">
    <location>
        <position position="97"/>
    </location>
</feature>
<proteinExistence type="predicted"/>
<feature type="transmembrane region" description="Helical" evidence="1">
    <location>
        <begin position="20"/>
        <end position="40"/>
    </location>
</feature>
<keyword evidence="1" id="KW-0472">Membrane</keyword>
<sequence>MFFGSGSLNVPEMTDLKDILYIFGSYMVNFGLLLVLYGTLKFPGVPEFDWKKNLLKLYVVDAMNLYELYSYDFNNTRIFADEVKPAYNNGVHNPLNS</sequence>
<name>X0ZWG5_9ZZZZ</name>
<protein>
    <submittedName>
        <fullName evidence="2">Uncharacterized protein</fullName>
    </submittedName>
</protein>
<comment type="caution">
    <text evidence="2">The sequence shown here is derived from an EMBL/GenBank/DDBJ whole genome shotgun (WGS) entry which is preliminary data.</text>
</comment>
<keyword evidence="1" id="KW-0812">Transmembrane</keyword>
<organism evidence="2">
    <name type="scientific">marine sediment metagenome</name>
    <dbReference type="NCBI Taxonomy" id="412755"/>
    <lineage>
        <taxon>unclassified sequences</taxon>
        <taxon>metagenomes</taxon>
        <taxon>ecological metagenomes</taxon>
    </lineage>
</organism>
<dbReference type="EMBL" id="BART01001962">
    <property type="protein sequence ID" value="GAG74165.1"/>
    <property type="molecule type" value="Genomic_DNA"/>
</dbReference>
<evidence type="ECO:0000256" key="1">
    <source>
        <dbReference type="SAM" id="Phobius"/>
    </source>
</evidence>
<gene>
    <name evidence="2" type="ORF">S01H4_06387</name>
</gene>
<dbReference type="AlphaFoldDB" id="X0ZWG5"/>
<keyword evidence="1" id="KW-1133">Transmembrane helix</keyword>
<accession>X0ZWG5</accession>